<dbReference type="Proteomes" id="UP000009875">
    <property type="component" value="Unassembled WGS sequence"/>
</dbReference>
<reference evidence="1 2" key="1">
    <citation type="submission" date="2012-09" db="EMBL/GenBank/DDBJ databases">
        <title>The Genome Sequence of Alloiococcus otitis ATCC 51267.</title>
        <authorList>
            <consortium name="The Broad Institute Genome Sequencing Platform"/>
            <person name="Earl A."/>
            <person name="Ward D."/>
            <person name="Feldgarden M."/>
            <person name="Gevers D."/>
            <person name="Huys G."/>
            <person name="Walker B."/>
            <person name="Young S.K."/>
            <person name="Zeng Q."/>
            <person name="Gargeya S."/>
            <person name="Fitzgerald M."/>
            <person name="Haas B."/>
            <person name="Abouelleil A."/>
            <person name="Alvarado L."/>
            <person name="Arachchi H.M."/>
            <person name="Berlin A.M."/>
            <person name="Chapman S.B."/>
            <person name="Goldberg J."/>
            <person name="Griggs A."/>
            <person name="Gujja S."/>
            <person name="Hansen M."/>
            <person name="Howarth C."/>
            <person name="Imamovic A."/>
            <person name="Larimer J."/>
            <person name="McCowen C."/>
            <person name="Montmayeur A."/>
            <person name="Murphy C."/>
            <person name="Neiman D."/>
            <person name="Pearson M."/>
            <person name="Priest M."/>
            <person name="Roberts A."/>
            <person name="Saif S."/>
            <person name="Shea T."/>
            <person name="Sisk P."/>
            <person name="Sykes S."/>
            <person name="Wortman J."/>
            <person name="Nusbaum C."/>
            <person name="Birren B."/>
        </authorList>
    </citation>
    <scope>NUCLEOTIDE SEQUENCE [LARGE SCALE GENOMIC DNA]</scope>
    <source>
        <strain evidence="1 2">ATCC 51267</strain>
    </source>
</reference>
<dbReference type="EMBL" id="AGXA01000004">
    <property type="protein sequence ID" value="EKU94297.1"/>
    <property type="molecule type" value="Genomic_DNA"/>
</dbReference>
<sequence length="141" mass="16641">MAHHDDGKVYYTPDELGYQDRGKLKWMGMMLSDHTEALQQVKKTDKSLASQKIYDQQDLPEISQYLYEAFIDQKPVRIQANTIQRDRHYPSLPYLVKGYKDNFIYLVNQAGQKSKCQLDDIRHIEWMDPLDWYQKPGSQAP</sequence>
<accession>K9ETJ6</accession>
<keyword evidence="2" id="KW-1185">Reference proteome</keyword>
<proteinExistence type="predicted"/>
<organism evidence="1 2">
    <name type="scientific">Alloiococcus otitis ATCC 51267</name>
    <dbReference type="NCBI Taxonomy" id="883081"/>
    <lineage>
        <taxon>Bacteria</taxon>
        <taxon>Bacillati</taxon>
        <taxon>Bacillota</taxon>
        <taxon>Bacilli</taxon>
        <taxon>Lactobacillales</taxon>
        <taxon>Carnobacteriaceae</taxon>
        <taxon>Alloiococcus</taxon>
    </lineage>
</organism>
<evidence type="ECO:0000313" key="2">
    <source>
        <dbReference type="Proteomes" id="UP000009875"/>
    </source>
</evidence>
<evidence type="ECO:0000313" key="1">
    <source>
        <dbReference type="EMBL" id="EKU94297.1"/>
    </source>
</evidence>
<name>K9ETJ6_9LACT</name>
<dbReference type="OrthoDB" id="1644322at2"/>
<comment type="caution">
    <text evidence="1">The sequence shown here is derived from an EMBL/GenBank/DDBJ whole genome shotgun (WGS) entry which is preliminary data.</text>
</comment>
<dbReference type="RefSeq" id="WP_003776690.1">
    <property type="nucleotide sequence ID" value="NZ_JH992957.1"/>
</dbReference>
<dbReference type="HOGENOM" id="CLU_132560_1_1_9"/>
<dbReference type="AlphaFoldDB" id="K9ETJ6"/>
<dbReference type="STRING" id="883081.HMPREF9698_00329"/>
<protein>
    <submittedName>
        <fullName evidence="1">Uncharacterized protein</fullName>
    </submittedName>
</protein>
<gene>
    <name evidence="1" type="ORF">HMPREF9698_00329</name>
</gene>